<dbReference type="GO" id="GO:0016020">
    <property type="term" value="C:membrane"/>
    <property type="evidence" value="ECO:0007669"/>
    <property type="project" value="UniProtKB-SubCell"/>
</dbReference>
<gene>
    <name evidence="8" type="primary">106069220</name>
</gene>
<reference evidence="8" key="1">
    <citation type="submission" date="2020-05" db="UniProtKB">
        <authorList>
            <consortium name="EnsemblMetazoa"/>
        </authorList>
    </citation>
    <scope>IDENTIFICATION</scope>
    <source>
        <strain evidence="8">BB02</strain>
    </source>
</reference>
<dbReference type="AlphaFoldDB" id="A0A2C9M051"/>
<dbReference type="PANTHER" id="PTHR46641:SF2">
    <property type="entry name" value="FMRFAMIDE RECEPTOR"/>
    <property type="match status" value="1"/>
</dbReference>
<evidence type="ECO:0000256" key="2">
    <source>
        <dbReference type="ARBA" id="ARBA00022692"/>
    </source>
</evidence>
<dbReference type="InterPro" id="IPR052954">
    <property type="entry name" value="GPCR-Ligand_Int"/>
</dbReference>
<proteinExistence type="predicted"/>
<feature type="domain" description="G-protein coupled receptors family 1 profile" evidence="7">
    <location>
        <begin position="55"/>
        <end position="180"/>
    </location>
</feature>
<dbReference type="Gene3D" id="1.20.1070.10">
    <property type="entry name" value="Rhodopsin 7-helix transmembrane proteins"/>
    <property type="match status" value="1"/>
</dbReference>
<dbReference type="Pfam" id="PF10324">
    <property type="entry name" value="7TM_GPCR_Srw"/>
    <property type="match status" value="1"/>
</dbReference>
<dbReference type="Proteomes" id="UP000076420">
    <property type="component" value="Unassembled WGS sequence"/>
</dbReference>
<comment type="subcellular location">
    <subcellularLocation>
        <location evidence="1">Membrane</location>
    </subcellularLocation>
</comment>
<name>A0A2C9M051_BIOGL</name>
<evidence type="ECO:0000256" key="4">
    <source>
        <dbReference type="ARBA" id="ARBA00023136"/>
    </source>
</evidence>
<dbReference type="PROSITE" id="PS50262">
    <property type="entry name" value="G_PROTEIN_RECEP_F1_2"/>
    <property type="match status" value="1"/>
</dbReference>
<dbReference type="EnsemblMetazoa" id="BGLB036987-RA">
    <property type="protein sequence ID" value="BGLB036987-PA"/>
    <property type="gene ID" value="BGLB036987"/>
</dbReference>
<dbReference type="KEGG" id="bgt:106069220"/>
<organism evidence="8 9">
    <name type="scientific">Biomphalaria glabrata</name>
    <name type="common">Bloodfluke planorb</name>
    <name type="synonym">Freshwater snail</name>
    <dbReference type="NCBI Taxonomy" id="6526"/>
    <lineage>
        <taxon>Eukaryota</taxon>
        <taxon>Metazoa</taxon>
        <taxon>Spiralia</taxon>
        <taxon>Lophotrochozoa</taxon>
        <taxon>Mollusca</taxon>
        <taxon>Gastropoda</taxon>
        <taxon>Heterobranchia</taxon>
        <taxon>Euthyneura</taxon>
        <taxon>Panpulmonata</taxon>
        <taxon>Hygrophila</taxon>
        <taxon>Lymnaeoidea</taxon>
        <taxon>Planorbidae</taxon>
        <taxon>Biomphalaria</taxon>
    </lineage>
</organism>
<evidence type="ECO:0000313" key="8">
    <source>
        <dbReference type="EnsemblMetazoa" id="BGLB036987-PA"/>
    </source>
</evidence>
<feature type="region of interest" description="Disordered" evidence="5">
    <location>
        <begin position="279"/>
        <end position="303"/>
    </location>
</feature>
<evidence type="ECO:0000256" key="6">
    <source>
        <dbReference type="SAM" id="Phobius"/>
    </source>
</evidence>
<evidence type="ECO:0000256" key="3">
    <source>
        <dbReference type="ARBA" id="ARBA00022989"/>
    </source>
</evidence>
<dbReference type="VEuPathDB" id="VectorBase:BGLB036987"/>
<feature type="transmembrane region" description="Helical" evidence="6">
    <location>
        <begin position="164"/>
        <end position="184"/>
    </location>
</feature>
<evidence type="ECO:0000313" key="9">
    <source>
        <dbReference type="Proteomes" id="UP000076420"/>
    </source>
</evidence>
<keyword evidence="4 6" id="KW-0472">Membrane</keyword>
<accession>A0A2C9M051</accession>
<dbReference type="GO" id="GO:0008528">
    <property type="term" value="F:G protein-coupled peptide receptor activity"/>
    <property type="evidence" value="ECO:0007669"/>
    <property type="project" value="InterPro"/>
</dbReference>
<sequence>MLYNISSWNKLFFVWPDINYFPASSRQEAESSWRDFEKIMSLIVSPVISLVGVLGNSTNIVILIRGKLTKSSICLILALAVIDTLNLLSTNNIAIHLYDRGRRFGFDYPEPQARALFYVYKAQQTIEMSSKVASMLVPCLITLDRLVAVLAPYRYTRIMTVRRVSIAIFALIILSSFFGIFAFSKYDFLYISDPPVSTNEKDEDNISNNTFSGIIVKSDFYLTHEDQISKMFQITSITYGPISLGVVVIGCLVVGIQVKIQARKRTLLLAIPNKSIANKTHSTRHHNNSSNTNKSHAKKPLANKTYTKDVVPNRFQVRTFQM</sequence>
<feature type="transmembrane region" description="Helical" evidence="6">
    <location>
        <begin position="239"/>
        <end position="258"/>
    </location>
</feature>
<keyword evidence="3 6" id="KW-1133">Transmembrane helix</keyword>
<evidence type="ECO:0000259" key="7">
    <source>
        <dbReference type="PROSITE" id="PS50262"/>
    </source>
</evidence>
<dbReference type="SUPFAM" id="SSF81321">
    <property type="entry name" value="Family A G protein-coupled receptor-like"/>
    <property type="match status" value="1"/>
</dbReference>
<protein>
    <recommendedName>
        <fullName evidence="7">G-protein coupled receptors family 1 profile domain-containing protein</fullName>
    </recommendedName>
</protein>
<evidence type="ECO:0000256" key="1">
    <source>
        <dbReference type="ARBA" id="ARBA00004370"/>
    </source>
</evidence>
<keyword evidence="2 6" id="KW-0812">Transmembrane</keyword>
<feature type="transmembrane region" description="Helical" evidence="6">
    <location>
        <begin position="76"/>
        <end position="98"/>
    </location>
</feature>
<dbReference type="InterPro" id="IPR017452">
    <property type="entry name" value="GPCR_Rhodpsn_7TM"/>
</dbReference>
<dbReference type="VEuPathDB" id="VectorBase:BGLAX_036078"/>
<evidence type="ECO:0000256" key="5">
    <source>
        <dbReference type="SAM" id="MobiDB-lite"/>
    </source>
</evidence>
<feature type="transmembrane region" description="Helical" evidence="6">
    <location>
        <begin position="39"/>
        <end position="64"/>
    </location>
</feature>
<dbReference type="InterPro" id="IPR019427">
    <property type="entry name" value="7TM_GPCR_serpentine_rcpt_Srw"/>
</dbReference>
<dbReference type="PANTHER" id="PTHR46641">
    <property type="entry name" value="FMRFAMIDE RECEPTOR-RELATED"/>
    <property type="match status" value="1"/>
</dbReference>